<evidence type="ECO:0000256" key="1">
    <source>
        <dbReference type="SAM" id="MobiDB-lite"/>
    </source>
</evidence>
<name>A0A8R1Y4A6_ONCVO</name>
<dbReference type="EnsemblMetazoa" id="OVOC9821.1">
    <property type="protein sequence ID" value="OVOC9821.1"/>
    <property type="gene ID" value="WBGene00246630"/>
</dbReference>
<proteinExistence type="predicted"/>
<dbReference type="Proteomes" id="UP000024404">
    <property type="component" value="Unassembled WGS sequence"/>
</dbReference>
<evidence type="ECO:0008006" key="4">
    <source>
        <dbReference type="Google" id="ProtNLM"/>
    </source>
</evidence>
<organism evidence="2 3">
    <name type="scientific">Onchocerca volvulus</name>
    <dbReference type="NCBI Taxonomy" id="6282"/>
    <lineage>
        <taxon>Eukaryota</taxon>
        <taxon>Metazoa</taxon>
        <taxon>Ecdysozoa</taxon>
        <taxon>Nematoda</taxon>
        <taxon>Chromadorea</taxon>
        <taxon>Rhabditida</taxon>
        <taxon>Spirurina</taxon>
        <taxon>Spiruromorpha</taxon>
        <taxon>Filarioidea</taxon>
        <taxon>Onchocercidae</taxon>
        <taxon>Onchocerca</taxon>
    </lineage>
</organism>
<keyword evidence="3" id="KW-1185">Reference proteome</keyword>
<feature type="compositionally biased region" description="Low complexity" evidence="1">
    <location>
        <begin position="100"/>
        <end position="111"/>
    </location>
</feature>
<dbReference type="CDD" id="cd04508">
    <property type="entry name" value="Tudor_SF"/>
    <property type="match status" value="1"/>
</dbReference>
<protein>
    <recommendedName>
        <fullName evidence="4">Tudor domain-containing protein</fullName>
    </recommendedName>
</protein>
<dbReference type="AlphaFoldDB" id="A0A8R1Y4A6"/>
<dbReference type="EMBL" id="CMVM020000294">
    <property type="status" value="NOT_ANNOTATED_CDS"/>
    <property type="molecule type" value="Genomic_DNA"/>
</dbReference>
<dbReference type="OMA" id="PQYIVIR"/>
<evidence type="ECO:0000313" key="2">
    <source>
        <dbReference type="EnsemblMetazoa" id="OVOC9821.1"/>
    </source>
</evidence>
<evidence type="ECO:0000313" key="3">
    <source>
        <dbReference type="Proteomes" id="UP000024404"/>
    </source>
</evidence>
<reference evidence="3" key="1">
    <citation type="submission" date="2013-10" db="EMBL/GenBank/DDBJ databases">
        <title>Genome sequencing of Onchocerca volvulus.</title>
        <authorList>
            <person name="Cotton J."/>
            <person name="Tsai J."/>
            <person name="Stanley E."/>
            <person name="Tracey A."/>
            <person name="Holroyd N."/>
            <person name="Lustigman S."/>
            <person name="Berriman M."/>
        </authorList>
    </citation>
    <scope>NUCLEOTIDE SEQUENCE</scope>
</reference>
<dbReference type="Gene3D" id="2.30.30.140">
    <property type="match status" value="1"/>
</dbReference>
<sequence length="401" mass="44717">MTSHDNSVIISGVDNLDNNAELISVDGMVQHEPVQQQNADTSEMNYTTIPLEVLEVAGIDVENSGELTQEQINTIMSLIEPHNATQSHDFKREQTDIPQSSYTNSMPNSSSETGDRLTLYILDDGSLKLTDALLQKEFFFTPRELALQNIDVDNLTNETLERIIQMAMESNEVVIMKKRRIDDANCVEFAGFSANTSMEPSVSASSKRALVTEEHHVESQLSVIGTEVEIKRDGKVYSATIKYCRQSGGYKVQFSDGHFEWVSEDEIRLLHDGSPRKRNDHESYSGKAGTISSGAVDEDALSKNINGRRCISQIPGIKVTPTNGCHKQEEPNFCCVVCDQKVYQKEPQYIVIRIPACDACVEQKMVLLDGNTKDCEAQTYASFLKNGRFIATVANDEQRNN</sequence>
<feature type="region of interest" description="Disordered" evidence="1">
    <location>
        <begin position="84"/>
        <end position="113"/>
    </location>
</feature>
<accession>A0A8R1Y4A6</accession>
<reference evidence="2" key="2">
    <citation type="submission" date="2022-06" db="UniProtKB">
        <authorList>
            <consortium name="EnsemblMetazoa"/>
        </authorList>
    </citation>
    <scope>IDENTIFICATION</scope>
</reference>